<evidence type="ECO:0000313" key="2">
    <source>
        <dbReference type="Proteomes" id="UP000831327"/>
    </source>
</evidence>
<name>A0ABM7Y7W7_9PROT</name>
<protein>
    <submittedName>
        <fullName evidence="1">Uncharacterized protein</fullName>
    </submittedName>
</protein>
<evidence type="ECO:0000313" key="1">
    <source>
        <dbReference type="EMBL" id="BDG74071.1"/>
    </source>
</evidence>
<organism evidence="1 2">
    <name type="scientific">Roseomonas fluvialis</name>
    <dbReference type="NCBI Taxonomy" id="1750527"/>
    <lineage>
        <taxon>Bacteria</taxon>
        <taxon>Pseudomonadati</taxon>
        <taxon>Pseudomonadota</taxon>
        <taxon>Alphaproteobacteria</taxon>
        <taxon>Acetobacterales</taxon>
        <taxon>Roseomonadaceae</taxon>
        <taxon>Roseomonas</taxon>
    </lineage>
</organism>
<dbReference type="Proteomes" id="UP000831327">
    <property type="component" value="Chromosome"/>
</dbReference>
<sequence length="73" mass="8128">MVGDGAKQRIEAVDRWMARQHCNETMYRAAISRATSADFVLAMEQLMRSMRHAVQLPVGAPGARGWREKVAVG</sequence>
<gene>
    <name evidence="1" type="ORF">Rmf_40000</name>
</gene>
<proteinExistence type="predicted"/>
<dbReference type="EMBL" id="AP025637">
    <property type="protein sequence ID" value="BDG74071.1"/>
    <property type="molecule type" value="Genomic_DNA"/>
</dbReference>
<keyword evidence="2" id="KW-1185">Reference proteome</keyword>
<reference evidence="1 2" key="1">
    <citation type="journal article" date="2016" name="Microbes Environ.">
        <title>Phylogenetically diverse aerobic anoxygenic phototrophic bacteria isolated from epilithic biofilms in Tama river, Japan.</title>
        <authorList>
            <person name="Hirose S."/>
            <person name="Matsuura K."/>
            <person name="Haruta S."/>
        </authorList>
    </citation>
    <scope>NUCLEOTIDE SEQUENCE [LARGE SCALE GENOMIC DNA]</scope>
    <source>
        <strain evidence="1 2">S08</strain>
    </source>
</reference>
<accession>A0ABM7Y7W7</accession>